<evidence type="ECO:0000256" key="10">
    <source>
        <dbReference type="PIRSR" id="PIRSR000350-2"/>
    </source>
</evidence>
<keyword evidence="17" id="KW-1185">Reference proteome</keyword>
<accession>A0A1T4VNK8</accession>
<dbReference type="EC" id="1.8.1.4" evidence="2 13"/>
<dbReference type="InterPro" id="IPR001100">
    <property type="entry name" value="Pyr_nuc-diS_OxRdtase"/>
</dbReference>
<evidence type="ECO:0000256" key="8">
    <source>
        <dbReference type="ARBA" id="ARBA00023284"/>
    </source>
</evidence>
<evidence type="ECO:0000256" key="2">
    <source>
        <dbReference type="ARBA" id="ARBA00012608"/>
    </source>
</evidence>
<proteinExistence type="inferred from homology"/>
<dbReference type="InterPro" id="IPR050151">
    <property type="entry name" value="Class-I_Pyr_Nuc-Dis_Oxidored"/>
</dbReference>
<dbReference type="PIRSF" id="PIRSF000350">
    <property type="entry name" value="Mercury_reductase_MerA"/>
    <property type="match status" value="1"/>
</dbReference>
<organism evidence="16 17">
    <name type="scientific">Desulfobaculum bizertense DSM 18034</name>
    <dbReference type="NCBI Taxonomy" id="1121442"/>
    <lineage>
        <taxon>Bacteria</taxon>
        <taxon>Pseudomonadati</taxon>
        <taxon>Thermodesulfobacteriota</taxon>
        <taxon>Desulfovibrionia</taxon>
        <taxon>Desulfovibrionales</taxon>
        <taxon>Desulfovibrionaceae</taxon>
        <taxon>Desulfobaculum</taxon>
    </lineage>
</organism>
<feature type="disulfide bond" description="Redox-active" evidence="12">
    <location>
        <begin position="46"/>
        <end position="51"/>
    </location>
</feature>
<dbReference type="GO" id="GO:0004148">
    <property type="term" value="F:dihydrolipoyl dehydrogenase (NADH) activity"/>
    <property type="evidence" value="ECO:0007669"/>
    <property type="project" value="UniProtKB-EC"/>
</dbReference>
<gene>
    <name evidence="16" type="ORF">SAMN02745702_00602</name>
</gene>
<evidence type="ECO:0000256" key="11">
    <source>
        <dbReference type="PIRSR" id="PIRSR000350-3"/>
    </source>
</evidence>
<feature type="binding site" evidence="11">
    <location>
        <position position="270"/>
    </location>
    <ligand>
        <name>NAD(+)</name>
        <dbReference type="ChEBI" id="CHEBI:57540"/>
    </ligand>
</feature>
<dbReference type="GO" id="GO:0050660">
    <property type="term" value="F:flavin adenine dinucleotide binding"/>
    <property type="evidence" value="ECO:0007669"/>
    <property type="project" value="InterPro"/>
</dbReference>
<comment type="similarity">
    <text evidence="1 13">Belongs to the class-I pyridine nucleotide-disulfide oxidoreductase family.</text>
</comment>
<evidence type="ECO:0000256" key="9">
    <source>
        <dbReference type="ARBA" id="ARBA00049187"/>
    </source>
</evidence>
<dbReference type="SUPFAM" id="SSF51905">
    <property type="entry name" value="FAD/NAD(P)-binding domain"/>
    <property type="match status" value="1"/>
</dbReference>
<dbReference type="PANTHER" id="PTHR22912:SF151">
    <property type="entry name" value="DIHYDROLIPOYL DEHYDROGENASE, MITOCHONDRIAL"/>
    <property type="match status" value="1"/>
</dbReference>
<evidence type="ECO:0000256" key="12">
    <source>
        <dbReference type="PIRSR" id="PIRSR000350-4"/>
    </source>
</evidence>
<evidence type="ECO:0000256" key="1">
    <source>
        <dbReference type="ARBA" id="ARBA00007532"/>
    </source>
</evidence>
<dbReference type="InterPro" id="IPR036188">
    <property type="entry name" value="FAD/NAD-bd_sf"/>
</dbReference>
<evidence type="ECO:0000256" key="3">
    <source>
        <dbReference type="ARBA" id="ARBA00022630"/>
    </source>
</evidence>
<dbReference type="InterPro" id="IPR004099">
    <property type="entry name" value="Pyr_nucl-diS_OxRdtase_dimer"/>
</dbReference>
<evidence type="ECO:0000256" key="6">
    <source>
        <dbReference type="ARBA" id="ARBA00023027"/>
    </source>
</evidence>
<dbReference type="STRING" id="1121442.SAMN02745702_00602"/>
<dbReference type="NCBIfam" id="TIGR01350">
    <property type="entry name" value="lipoamide_DH"/>
    <property type="match status" value="1"/>
</dbReference>
<evidence type="ECO:0000256" key="13">
    <source>
        <dbReference type="RuleBase" id="RU003692"/>
    </source>
</evidence>
<dbReference type="GO" id="GO:0006103">
    <property type="term" value="P:2-oxoglutarate metabolic process"/>
    <property type="evidence" value="ECO:0007669"/>
    <property type="project" value="TreeGrafter"/>
</dbReference>
<evidence type="ECO:0000259" key="14">
    <source>
        <dbReference type="Pfam" id="PF02852"/>
    </source>
</evidence>
<dbReference type="InterPro" id="IPR016156">
    <property type="entry name" value="FAD/NAD-linked_Rdtase_dimer_sf"/>
</dbReference>
<sequence length="459" mass="48752">MTSEHTVRFDLVVIGSGPGGEACAKRAAQNGLSVAIVERRELGGTCLNRGCIPTKLFLGATECIHELAAQSKFKLLSGSIQPNLPALQKRKEQVLNGSRQGLRKSFEQLGIALFEGSAHIHDASHIDVQLSDGPQAIEFGNLVLATGSAPSAFPGLEPDGERILDSDGILDLTEIPESLILVGGGVIGLELGRFFSRLGTKITVVEALDRLAPFEDPDVSKTIAQLCKREKWKLLLGKRVQSLRSTAEHAELTLESGEELTADRVLVATGRGPVFDGLGLEESACTQDSRGFIQVDEYLKAAAGIYAIGDLNGQALLAHAASHQGQYVADIIAGKTSAPYSSGPMPWCIYGAPESIRVGKMAEDMRAEGLSPVVSQYALAANPIAQAHALAQGFIKILWNDGKICGVTAVGHGVSHLITQATLMVSESWTLADAHRIIWAHPTLDEALLHAILADQTAV</sequence>
<protein>
    <recommendedName>
        <fullName evidence="2 13">Dihydrolipoyl dehydrogenase</fullName>
        <ecNumber evidence="2 13">1.8.1.4</ecNumber>
    </recommendedName>
</protein>
<evidence type="ECO:0000256" key="4">
    <source>
        <dbReference type="ARBA" id="ARBA00022827"/>
    </source>
</evidence>
<keyword evidence="3 13" id="KW-0285">Flavoprotein</keyword>
<feature type="binding site" evidence="11">
    <location>
        <position position="55"/>
    </location>
    <ligand>
        <name>FAD</name>
        <dbReference type="ChEBI" id="CHEBI:57692"/>
    </ligand>
</feature>
<dbReference type="Proteomes" id="UP000189733">
    <property type="component" value="Unassembled WGS sequence"/>
</dbReference>
<dbReference type="Pfam" id="PF07992">
    <property type="entry name" value="Pyr_redox_2"/>
    <property type="match status" value="1"/>
</dbReference>
<comment type="cofactor">
    <cofactor evidence="11 13">
        <name>FAD</name>
        <dbReference type="ChEBI" id="CHEBI:57692"/>
    </cofactor>
    <text evidence="11 13">Binds 1 FAD per subunit.</text>
</comment>
<dbReference type="RefSeq" id="WP_234985059.1">
    <property type="nucleotide sequence ID" value="NZ_FUYA01000002.1"/>
</dbReference>
<dbReference type="PRINTS" id="PR00368">
    <property type="entry name" value="FADPNR"/>
</dbReference>
<keyword evidence="4 11" id="KW-0274">FAD</keyword>
<dbReference type="InterPro" id="IPR012999">
    <property type="entry name" value="Pyr_OxRdtase_I_AS"/>
</dbReference>
<evidence type="ECO:0000313" key="16">
    <source>
        <dbReference type="EMBL" id="SKA66485.1"/>
    </source>
</evidence>
<dbReference type="EMBL" id="FUYA01000002">
    <property type="protein sequence ID" value="SKA66485.1"/>
    <property type="molecule type" value="Genomic_DNA"/>
</dbReference>
<dbReference type="SUPFAM" id="SSF55424">
    <property type="entry name" value="FAD/NAD-linked reductases, dimerisation (C-terminal) domain"/>
    <property type="match status" value="1"/>
</dbReference>
<evidence type="ECO:0000256" key="7">
    <source>
        <dbReference type="ARBA" id="ARBA00023157"/>
    </source>
</evidence>
<keyword evidence="8 13" id="KW-0676">Redox-active center</keyword>
<dbReference type="InterPro" id="IPR023753">
    <property type="entry name" value="FAD/NAD-binding_dom"/>
</dbReference>
<comment type="catalytic activity">
    <reaction evidence="9 13">
        <text>N(6)-[(R)-dihydrolipoyl]-L-lysyl-[protein] + NAD(+) = N(6)-[(R)-lipoyl]-L-lysyl-[protein] + NADH + H(+)</text>
        <dbReference type="Rhea" id="RHEA:15045"/>
        <dbReference type="Rhea" id="RHEA-COMP:10474"/>
        <dbReference type="Rhea" id="RHEA-COMP:10475"/>
        <dbReference type="ChEBI" id="CHEBI:15378"/>
        <dbReference type="ChEBI" id="CHEBI:57540"/>
        <dbReference type="ChEBI" id="CHEBI:57945"/>
        <dbReference type="ChEBI" id="CHEBI:83099"/>
        <dbReference type="ChEBI" id="CHEBI:83100"/>
        <dbReference type="EC" id="1.8.1.4"/>
    </reaction>
</comment>
<keyword evidence="7" id="KW-1015">Disulfide bond</keyword>
<dbReference type="Gene3D" id="3.30.390.30">
    <property type="match status" value="1"/>
</dbReference>
<keyword evidence="11" id="KW-0547">Nucleotide-binding</keyword>
<keyword evidence="5 13" id="KW-0560">Oxidoreductase</keyword>
<feature type="binding site" evidence="11">
    <location>
        <begin position="183"/>
        <end position="190"/>
    </location>
    <ligand>
        <name>NAD(+)</name>
        <dbReference type="ChEBI" id="CHEBI:57540"/>
    </ligand>
</feature>
<evidence type="ECO:0000313" key="17">
    <source>
        <dbReference type="Proteomes" id="UP000189733"/>
    </source>
</evidence>
<feature type="domain" description="Pyridine nucleotide-disulphide oxidoreductase dimerisation" evidence="14">
    <location>
        <begin position="345"/>
        <end position="451"/>
    </location>
</feature>
<feature type="binding site" evidence="11">
    <location>
        <position position="310"/>
    </location>
    <ligand>
        <name>FAD</name>
        <dbReference type="ChEBI" id="CHEBI:57692"/>
    </ligand>
</feature>
<keyword evidence="6 11" id="KW-0520">NAD</keyword>
<dbReference type="PANTHER" id="PTHR22912">
    <property type="entry name" value="DISULFIDE OXIDOREDUCTASE"/>
    <property type="match status" value="1"/>
</dbReference>
<dbReference type="AlphaFoldDB" id="A0A1T4VNK8"/>
<evidence type="ECO:0000256" key="5">
    <source>
        <dbReference type="ARBA" id="ARBA00023002"/>
    </source>
</evidence>
<dbReference type="PROSITE" id="PS00076">
    <property type="entry name" value="PYRIDINE_REDOX_1"/>
    <property type="match status" value="1"/>
</dbReference>
<reference evidence="16 17" key="1">
    <citation type="submission" date="2017-02" db="EMBL/GenBank/DDBJ databases">
        <authorList>
            <person name="Peterson S.W."/>
        </authorList>
    </citation>
    <scope>NUCLEOTIDE SEQUENCE [LARGE SCALE GENOMIC DNA]</scope>
    <source>
        <strain evidence="16 17">DSM 18034</strain>
    </source>
</reference>
<dbReference type="InterPro" id="IPR006258">
    <property type="entry name" value="Lipoamide_DH"/>
</dbReference>
<feature type="binding site" evidence="11">
    <location>
        <begin position="146"/>
        <end position="148"/>
    </location>
    <ligand>
        <name>FAD</name>
        <dbReference type="ChEBI" id="CHEBI:57692"/>
    </ligand>
</feature>
<dbReference type="Gene3D" id="3.50.50.60">
    <property type="entry name" value="FAD/NAD(P)-binding domain"/>
    <property type="match status" value="2"/>
</dbReference>
<dbReference type="PRINTS" id="PR00411">
    <property type="entry name" value="PNDRDTASEI"/>
</dbReference>
<evidence type="ECO:0000259" key="15">
    <source>
        <dbReference type="Pfam" id="PF07992"/>
    </source>
</evidence>
<feature type="binding site" evidence="11">
    <location>
        <position position="206"/>
    </location>
    <ligand>
        <name>NAD(+)</name>
        <dbReference type="ChEBI" id="CHEBI:57540"/>
    </ligand>
</feature>
<comment type="miscellaneous">
    <text evidence="13">The active site is a redox-active disulfide bond.</text>
</comment>
<name>A0A1T4VNK8_9BACT</name>
<feature type="domain" description="FAD/NAD(P)-binding" evidence="15">
    <location>
        <begin position="9"/>
        <end position="325"/>
    </location>
</feature>
<dbReference type="Pfam" id="PF02852">
    <property type="entry name" value="Pyr_redox_dim"/>
    <property type="match status" value="1"/>
</dbReference>
<feature type="active site" description="Proton acceptor" evidence="10">
    <location>
        <position position="441"/>
    </location>
</feature>
<dbReference type="GO" id="GO:0005737">
    <property type="term" value="C:cytoplasm"/>
    <property type="evidence" value="ECO:0007669"/>
    <property type="project" value="UniProtKB-ARBA"/>
</dbReference>